<dbReference type="InterPro" id="IPR013083">
    <property type="entry name" value="Znf_RING/FYVE/PHD"/>
</dbReference>
<proteinExistence type="evidence at transcript level"/>
<evidence type="ECO:0000259" key="5">
    <source>
        <dbReference type="PROSITE" id="PS50089"/>
    </source>
</evidence>
<evidence type="ECO:0000256" key="4">
    <source>
        <dbReference type="PROSITE-ProRule" id="PRU00175"/>
    </source>
</evidence>
<dbReference type="GO" id="GO:0005675">
    <property type="term" value="C:transcription factor TFIIH holo complex"/>
    <property type="evidence" value="ECO:0007669"/>
    <property type="project" value="TreeGrafter"/>
</dbReference>
<organism evidence="6">
    <name type="scientific">Crypthecodinium cohnii</name>
    <name type="common">Dinoflagellate</name>
    <name type="synonym">Glenodinium cohnii</name>
    <dbReference type="NCBI Taxonomy" id="2866"/>
    <lineage>
        <taxon>Eukaryota</taxon>
        <taxon>Sar</taxon>
        <taxon>Alveolata</taxon>
        <taxon>Dinophyceae</taxon>
        <taxon>Gonyaulacales</taxon>
        <taxon>Crypthecodiniaceae</taxon>
        <taxon>Crypthecodinium</taxon>
    </lineage>
</organism>
<evidence type="ECO:0000256" key="2">
    <source>
        <dbReference type="ARBA" id="ARBA00022771"/>
    </source>
</evidence>
<dbReference type="PROSITE" id="PS50089">
    <property type="entry name" value="ZF_RING_2"/>
    <property type="match status" value="1"/>
</dbReference>
<keyword evidence="1" id="KW-0479">Metal-binding</keyword>
<keyword evidence="2 4" id="KW-0863">Zinc-finger</keyword>
<dbReference type="GO" id="GO:0016301">
    <property type="term" value="F:kinase activity"/>
    <property type="evidence" value="ECO:0007669"/>
    <property type="project" value="UniProtKB-KW"/>
</dbReference>
<dbReference type="GO" id="GO:0008270">
    <property type="term" value="F:zinc ion binding"/>
    <property type="evidence" value="ECO:0007669"/>
    <property type="project" value="UniProtKB-KW"/>
</dbReference>
<feature type="domain" description="RING-type" evidence="5">
    <location>
        <begin position="4"/>
        <end position="49"/>
    </location>
</feature>
<dbReference type="SUPFAM" id="SSF57850">
    <property type="entry name" value="RING/U-box"/>
    <property type="match status" value="1"/>
</dbReference>
<dbReference type="PANTHER" id="PTHR12683">
    <property type="entry name" value="CDK-ACTIVATING KINASE ASSEMBLY FACTOR MAT1"/>
    <property type="match status" value="1"/>
</dbReference>
<keyword evidence="3" id="KW-0862">Zinc</keyword>
<keyword evidence="6" id="KW-0418">Kinase</keyword>
<dbReference type="PANTHER" id="PTHR12683:SF13">
    <property type="entry name" value="CDK-ACTIVATING KINASE ASSEMBLY FACTOR MAT1"/>
    <property type="match status" value="1"/>
</dbReference>
<evidence type="ECO:0000256" key="3">
    <source>
        <dbReference type="ARBA" id="ARBA00022833"/>
    </source>
</evidence>
<dbReference type="EMBL" id="MN126089">
    <property type="protein sequence ID" value="QDO16556.1"/>
    <property type="molecule type" value="mRNA"/>
</dbReference>
<dbReference type="Gene3D" id="3.30.40.10">
    <property type="entry name" value="Zinc/RING finger domain, C3HC4 (zinc finger)"/>
    <property type="match status" value="1"/>
</dbReference>
<dbReference type="Pfam" id="PF17121">
    <property type="entry name" value="zf-C3HC4_5"/>
    <property type="match status" value="1"/>
</dbReference>
<dbReference type="GO" id="GO:0006357">
    <property type="term" value="P:regulation of transcription by RNA polymerase II"/>
    <property type="evidence" value="ECO:0007669"/>
    <property type="project" value="TreeGrafter"/>
</dbReference>
<dbReference type="InterPro" id="IPR001841">
    <property type="entry name" value="Znf_RING"/>
</dbReference>
<dbReference type="GO" id="GO:0006281">
    <property type="term" value="P:DNA repair"/>
    <property type="evidence" value="ECO:0007669"/>
    <property type="project" value="TreeGrafter"/>
</dbReference>
<accession>A0A516AGX1</accession>
<dbReference type="AlphaFoldDB" id="A0A516AGX1"/>
<name>A0A516AGX1_CRYCO</name>
<evidence type="ECO:0000313" key="6">
    <source>
        <dbReference type="EMBL" id="QDO16556.1"/>
    </source>
</evidence>
<protein>
    <submittedName>
        <fullName evidence="6">CDK-activating kinase assembly factor MAT1</fullName>
    </submittedName>
</protein>
<dbReference type="Pfam" id="PF06391">
    <property type="entry name" value="MAT1"/>
    <property type="match status" value="1"/>
</dbReference>
<evidence type="ECO:0000256" key="1">
    <source>
        <dbReference type="ARBA" id="ARBA00022723"/>
    </source>
</evidence>
<sequence>MAECSACQQDYYYDPEVKVLYSEVCDHTVCQPCISRLYNFGPYKCPACEKILSKQDFRPEPRWLREVATEIEARRQILYIYCKTENDFRKTDGSIDMDAWNDYLDVREDLIYRLANPTSTKPEEARRERAEIHKQISAYEKENDHQIKKFHAKEPHRKFRKLWHIIEQETITAKANSDVLDDEEALHPLLAEGSKHEKLLWGEPPPAYDSPEAELPLLQLLKGDRMVVDKTTLEKHMLGGGYKQEVWRDAVRKEFRNGLLDAIRASISVG</sequence>
<dbReference type="InterPro" id="IPR017907">
    <property type="entry name" value="Znf_RING_CS"/>
</dbReference>
<keyword evidence="6" id="KW-0808">Transferase</keyword>
<dbReference type="InterPro" id="IPR015877">
    <property type="entry name" value="MAT1_centre"/>
</dbReference>
<reference evidence="6" key="1">
    <citation type="journal article" date="2019" name="Microorganisms">
        <title>DNA Damage Response Pathways in Dinoflagellates.</title>
        <authorList>
            <person name="Li C."/>
            <person name="Wong J."/>
        </authorList>
    </citation>
    <scope>NUCLEOTIDE SEQUENCE</scope>
</reference>
<dbReference type="PROSITE" id="PS00518">
    <property type="entry name" value="ZF_RING_1"/>
    <property type="match status" value="1"/>
</dbReference>